<evidence type="ECO:0000313" key="1">
    <source>
        <dbReference type="EMBL" id="OHA22141.1"/>
    </source>
</evidence>
<evidence type="ECO:0000313" key="2">
    <source>
        <dbReference type="Proteomes" id="UP000176493"/>
    </source>
</evidence>
<gene>
    <name evidence="1" type="ORF">A2W52_03940</name>
</gene>
<proteinExistence type="predicted"/>
<name>A0A1G2MGH8_9BACT</name>
<sequence>MSTGENHPPPRIPGNITVARISMLIRDVASISFVLGDPGEQKVPPSYLDQIRGEILKIYGREIPPLPPRNPDGKKAWKPGSLATYIKNRLNPQAV</sequence>
<reference evidence="1 2" key="1">
    <citation type="journal article" date="2016" name="Nat. Commun.">
        <title>Thousands of microbial genomes shed light on interconnected biogeochemical processes in an aquifer system.</title>
        <authorList>
            <person name="Anantharaman K."/>
            <person name="Brown C.T."/>
            <person name="Hug L.A."/>
            <person name="Sharon I."/>
            <person name="Castelle C.J."/>
            <person name="Probst A.J."/>
            <person name="Thomas B.C."/>
            <person name="Singh A."/>
            <person name="Wilkins M.J."/>
            <person name="Karaoz U."/>
            <person name="Brodie E.L."/>
            <person name="Williams K.H."/>
            <person name="Hubbard S.S."/>
            <person name="Banfield J.F."/>
        </authorList>
    </citation>
    <scope>NUCLEOTIDE SEQUENCE [LARGE SCALE GENOMIC DNA]</scope>
</reference>
<organism evidence="1 2">
    <name type="scientific">Candidatus Taylorbacteria bacterium RIFCSPHIGHO2_02_49_25</name>
    <dbReference type="NCBI Taxonomy" id="1802305"/>
    <lineage>
        <taxon>Bacteria</taxon>
        <taxon>Candidatus Tayloriibacteriota</taxon>
    </lineage>
</organism>
<dbReference type="AlphaFoldDB" id="A0A1G2MGH8"/>
<accession>A0A1G2MGH8</accession>
<comment type="caution">
    <text evidence="1">The sequence shown here is derived from an EMBL/GenBank/DDBJ whole genome shotgun (WGS) entry which is preliminary data.</text>
</comment>
<protein>
    <submittedName>
        <fullName evidence="1">Uncharacterized protein</fullName>
    </submittedName>
</protein>
<dbReference type="EMBL" id="MHRJ01000031">
    <property type="protein sequence ID" value="OHA22141.1"/>
    <property type="molecule type" value="Genomic_DNA"/>
</dbReference>
<dbReference type="Proteomes" id="UP000176493">
    <property type="component" value="Unassembled WGS sequence"/>
</dbReference>